<comment type="caution">
    <text evidence="11">Lacks conserved residue(s) required for the propagation of feature annotation.</text>
</comment>
<reference evidence="13" key="2">
    <citation type="journal article" date="2015" name="ISME J.">
        <title>A new class of marine Euryarchaeota group II from the Mediterranean deep chlorophyll maximum.</title>
        <authorList>
            <person name="Martin-Cuadrado A.B."/>
            <person name="Garcia-Heredia I."/>
            <person name="Molto A.G."/>
            <person name="Lopez-Ubeda R."/>
            <person name="Kimes N."/>
            <person name="Lopez-Garcia P."/>
            <person name="Moreira D."/>
            <person name="Rodriguez-Valera F."/>
        </authorList>
    </citation>
    <scope>NUCLEOTIDE SEQUENCE</scope>
</reference>
<comment type="similarity">
    <text evidence="1 11">Belongs to the thymidylate kinase family.</text>
</comment>
<dbReference type="NCBIfam" id="TIGR00041">
    <property type="entry name" value="DTMP_kinase"/>
    <property type="match status" value="1"/>
</dbReference>
<evidence type="ECO:0000256" key="4">
    <source>
        <dbReference type="ARBA" id="ARBA00022679"/>
    </source>
</evidence>
<reference evidence="13" key="1">
    <citation type="submission" date="2014-11" db="EMBL/GenBank/DDBJ databases">
        <authorList>
            <person name="Zhu J."/>
            <person name="Qi W."/>
            <person name="Song R."/>
        </authorList>
    </citation>
    <scope>NUCLEOTIDE SEQUENCE</scope>
</reference>
<keyword evidence="8 11" id="KW-0067">ATP-binding</keyword>
<dbReference type="GO" id="GO:0006227">
    <property type="term" value="P:dUDP biosynthetic process"/>
    <property type="evidence" value="ECO:0007669"/>
    <property type="project" value="TreeGrafter"/>
</dbReference>
<feature type="domain" description="Thymidylate kinase-like" evidence="12">
    <location>
        <begin position="6"/>
        <end position="176"/>
    </location>
</feature>
<dbReference type="GO" id="GO:0006235">
    <property type="term" value="P:dTTP biosynthetic process"/>
    <property type="evidence" value="ECO:0007669"/>
    <property type="project" value="UniProtKB-UniRule"/>
</dbReference>
<sequence>MYLISIEGGDGSGKGEAARIILELVNEYPFPQVHPTHEPRRHSELGKLALDSVKTGDRTPLQEAGLFAADRLDHSHTWIKPLLEKGHVVISDRNIHSSLIYQGIVGNLGIDQVCKMNSAAMVPDLVIWIDCDPEKAIKRIQTGTLRMTSQKQEYFETTDIQKKIRKGFNDLLSGNIQVSSPFNKCCVVGPILNEGGLDELRRKLRDELRTFFNRKPTPLNVDPDQVDRFLLSTLVKDVKKQTRLPGAPEMKTAIHIGWLSGLTPSQWMKQAEDEWPKVSAKEYDVPATSYSQSCWSILGTLSLIVGSTEVPRLHKSLGPHRMVTQRHTQRLVKWLEHERWIHKQQSHVPFSEAKVFKLRDDKLGYGRLALAMWPLRTSLASWRRTNPNSNWDNALSDILMINEDKTPPPSIRKAVQNVLSRLEMLTSGHEDCPTPSNIEELIIWWKTPPPK</sequence>
<keyword evidence="7 11" id="KW-0418">Kinase</keyword>
<dbReference type="InterPro" id="IPR039430">
    <property type="entry name" value="Thymidylate_kin-like_dom"/>
</dbReference>
<dbReference type="GO" id="GO:0006233">
    <property type="term" value="P:dTDP biosynthetic process"/>
    <property type="evidence" value="ECO:0007669"/>
    <property type="project" value="InterPro"/>
</dbReference>
<dbReference type="GO" id="GO:0005524">
    <property type="term" value="F:ATP binding"/>
    <property type="evidence" value="ECO:0007669"/>
    <property type="project" value="UniProtKB-UniRule"/>
</dbReference>
<dbReference type="GO" id="GO:0005737">
    <property type="term" value="C:cytoplasm"/>
    <property type="evidence" value="ECO:0007669"/>
    <property type="project" value="TreeGrafter"/>
</dbReference>
<dbReference type="Pfam" id="PF02223">
    <property type="entry name" value="Thymidylate_kin"/>
    <property type="match status" value="1"/>
</dbReference>
<keyword evidence="5 11" id="KW-0545">Nucleotide biosynthesis</keyword>
<dbReference type="AlphaFoldDB" id="A0A1B1TBA9"/>
<evidence type="ECO:0000256" key="5">
    <source>
        <dbReference type="ARBA" id="ARBA00022727"/>
    </source>
</evidence>
<protein>
    <recommendedName>
        <fullName evidence="3 11">Probable thymidylate kinase</fullName>
        <ecNumber evidence="2 11">2.7.4.9</ecNumber>
    </recommendedName>
    <alternativeName>
        <fullName evidence="9 11">dTMP kinase</fullName>
    </alternativeName>
</protein>
<name>A0A1B1TBA9_9ARCH</name>
<dbReference type="HAMAP" id="MF_00165">
    <property type="entry name" value="Thymidylate_kinase"/>
    <property type="match status" value="1"/>
</dbReference>
<evidence type="ECO:0000256" key="1">
    <source>
        <dbReference type="ARBA" id="ARBA00009776"/>
    </source>
</evidence>
<evidence type="ECO:0000256" key="10">
    <source>
        <dbReference type="ARBA" id="ARBA00048743"/>
    </source>
</evidence>
<dbReference type="InterPro" id="IPR018094">
    <property type="entry name" value="Thymidylate_kinase"/>
</dbReference>
<organism evidence="13">
    <name type="scientific">uncultured Poseidoniia archaeon</name>
    <dbReference type="NCBI Taxonomy" id="1697135"/>
    <lineage>
        <taxon>Archaea</taxon>
        <taxon>Methanobacteriati</taxon>
        <taxon>Thermoplasmatota</taxon>
        <taxon>Candidatus Poseidoniia</taxon>
        <taxon>environmental samples</taxon>
    </lineage>
</organism>
<dbReference type="GO" id="GO:0004798">
    <property type="term" value="F:dTMP kinase activity"/>
    <property type="evidence" value="ECO:0007669"/>
    <property type="project" value="UniProtKB-UniRule"/>
</dbReference>
<evidence type="ECO:0000256" key="2">
    <source>
        <dbReference type="ARBA" id="ARBA00012980"/>
    </source>
</evidence>
<evidence type="ECO:0000313" key="13">
    <source>
        <dbReference type="EMBL" id="ANV79550.1"/>
    </source>
</evidence>
<dbReference type="PANTHER" id="PTHR10344">
    <property type="entry name" value="THYMIDYLATE KINASE"/>
    <property type="match status" value="1"/>
</dbReference>
<dbReference type="SUPFAM" id="SSF52540">
    <property type="entry name" value="P-loop containing nucleoside triphosphate hydrolases"/>
    <property type="match status" value="1"/>
</dbReference>
<evidence type="ECO:0000256" key="8">
    <source>
        <dbReference type="ARBA" id="ARBA00022840"/>
    </source>
</evidence>
<keyword evidence="4 11" id="KW-0808">Transferase</keyword>
<evidence type="ECO:0000256" key="9">
    <source>
        <dbReference type="ARBA" id="ARBA00029962"/>
    </source>
</evidence>
<evidence type="ECO:0000256" key="3">
    <source>
        <dbReference type="ARBA" id="ARBA00013355"/>
    </source>
</evidence>
<evidence type="ECO:0000259" key="12">
    <source>
        <dbReference type="Pfam" id="PF02223"/>
    </source>
</evidence>
<dbReference type="EMBL" id="KP211839">
    <property type="protein sequence ID" value="ANV79550.1"/>
    <property type="molecule type" value="Genomic_DNA"/>
</dbReference>
<proteinExistence type="inferred from homology"/>
<accession>A0A1B1TBA9</accession>
<evidence type="ECO:0000256" key="7">
    <source>
        <dbReference type="ARBA" id="ARBA00022777"/>
    </source>
</evidence>
<evidence type="ECO:0000256" key="11">
    <source>
        <dbReference type="HAMAP-Rule" id="MF_00165"/>
    </source>
</evidence>
<keyword evidence="6 11" id="KW-0547">Nucleotide-binding</keyword>
<comment type="catalytic activity">
    <reaction evidence="10 11">
        <text>dTMP + ATP = dTDP + ADP</text>
        <dbReference type="Rhea" id="RHEA:13517"/>
        <dbReference type="ChEBI" id="CHEBI:30616"/>
        <dbReference type="ChEBI" id="CHEBI:58369"/>
        <dbReference type="ChEBI" id="CHEBI:63528"/>
        <dbReference type="ChEBI" id="CHEBI:456216"/>
        <dbReference type="EC" id="2.7.4.9"/>
    </reaction>
</comment>
<evidence type="ECO:0000256" key="6">
    <source>
        <dbReference type="ARBA" id="ARBA00022741"/>
    </source>
</evidence>
<dbReference type="InterPro" id="IPR027417">
    <property type="entry name" value="P-loop_NTPase"/>
</dbReference>
<dbReference type="CDD" id="cd01672">
    <property type="entry name" value="TMPK"/>
    <property type="match status" value="1"/>
</dbReference>
<gene>
    <name evidence="11" type="primary">tmk</name>
</gene>
<dbReference type="Gene3D" id="3.40.50.300">
    <property type="entry name" value="P-loop containing nucleotide triphosphate hydrolases"/>
    <property type="match status" value="1"/>
</dbReference>
<dbReference type="PANTHER" id="PTHR10344:SF4">
    <property type="entry name" value="UMP-CMP KINASE 2, MITOCHONDRIAL"/>
    <property type="match status" value="1"/>
</dbReference>
<dbReference type="EC" id="2.7.4.9" evidence="2 11"/>